<dbReference type="InterPro" id="IPR005828">
    <property type="entry name" value="MFS_sugar_transport-like"/>
</dbReference>
<dbReference type="InterPro" id="IPR036259">
    <property type="entry name" value="MFS_trans_sf"/>
</dbReference>
<dbReference type="Proteomes" id="UP000326759">
    <property type="component" value="Unassembled WGS sequence"/>
</dbReference>
<evidence type="ECO:0000256" key="2">
    <source>
        <dbReference type="ARBA" id="ARBA00022692"/>
    </source>
</evidence>
<evidence type="ECO:0000259" key="6">
    <source>
        <dbReference type="PROSITE" id="PS50850"/>
    </source>
</evidence>
<reference evidence="7 8" key="1">
    <citation type="journal article" date="2019" name="PLoS Biol.">
        <title>Sex chromosomes control vertical transmission of feminizing Wolbachia symbionts in an isopod.</title>
        <authorList>
            <person name="Becking T."/>
            <person name="Chebbi M.A."/>
            <person name="Giraud I."/>
            <person name="Moumen B."/>
            <person name="Laverre T."/>
            <person name="Caubet Y."/>
            <person name="Peccoud J."/>
            <person name="Gilbert C."/>
            <person name="Cordaux R."/>
        </authorList>
    </citation>
    <scope>NUCLEOTIDE SEQUENCE [LARGE SCALE GENOMIC DNA]</scope>
    <source>
        <strain evidence="7">ANa2</strain>
        <tissue evidence="7">Whole body excluding digestive tract and cuticle</tissue>
    </source>
</reference>
<keyword evidence="4 5" id="KW-0472">Membrane</keyword>
<dbReference type="InterPro" id="IPR020846">
    <property type="entry name" value="MFS_dom"/>
</dbReference>
<proteinExistence type="predicted"/>
<dbReference type="GO" id="GO:0016020">
    <property type="term" value="C:membrane"/>
    <property type="evidence" value="ECO:0007669"/>
    <property type="project" value="UniProtKB-SubCell"/>
</dbReference>
<dbReference type="InterPro" id="IPR050549">
    <property type="entry name" value="MFS_Trehalose_Transporter"/>
</dbReference>
<dbReference type="Gene3D" id="1.20.1250.20">
    <property type="entry name" value="MFS general substrate transporter like domains"/>
    <property type="match status" value="1"/>
</dbReference>
<sequence length="116" mass="13175">MLVIGRLMTGTYCSLISLAVPTYIAEFSSPHIRGILGTFYQIMFSIGIFFAYVLGALLNSFRWIAAICAIVPCICSLLMIPNKESPLYLLSKGREEDAKKVMQYFREHFDIHALFR</sequence>
<dbReference type="GO" id="GO:0022857">
    <property type="term" value="F:transmembrane transporter activity"/>
    <property type="evidence" value="ECO:0007669"/>
    <property type="project" value="InterPro"/>
</dbReference>
<evidence type="ECO:0000256" key="1">
    <source>
        <dbReference type="ARBA" id="ARBA00004141"/>
    </source>
</evidence>
<name>A0A5N5SIY9_9CRUS</name>
<comment type="subcellular location">
    <subcellularLocation>
        <location evidence="1">Membrane</location>
        <topology evidence="1">Multi-pass membrane protein</topology>
    </subcellularLocation>
</comment>
<keyword evidence="3 5" id="KW-1133">Transmembrane helix</keyword>
<feature type="domain" description="Major facilitator superfamily (MFS) profile" evidence="6">
    <location>
        <begin position="1"/>
        <end position="116"/>
    </location>
</feature>
<dbReference type="Pfam" id="PF00083">
    <property type="entry name" value="Sugar_tr"/>
    <property type="match status" value="1"/>
</dbReference>
<dbReference type="OrthoDB" id="8120565at2759"/>
<dbReference type="AlphaFoldDB" id="A0A5N5SIY9"/>
<organism evidence="7 8">
    <name type="scientific">Armadillidium nasatum</name>
    <dbReference type="NCBI Taxonomy" id="96803"/>
    <lineage>
        <taxon>Eukaryota</taxon>
        <taxon>Metazoa</taxon>
        <taxon>Ecdysozoa</taxon>
        <taxon>Arthropoda</taxon>
        <taxon>Crustacea</taxon>
        <taxon>Multicrustacea</taxon>
        <taxon>Malacostraca</taxon>
        <taxon>Eumalacostraca</taxon>
        <taxon>Peracarida</taxon>
        <taxon>Isopoda</taxon>
        <taxon>Oniscidea</taxon>
        <taxon>Crinocheta</taxon>
        <taxon>Armadillidiidae</taxon>
        <taxon>Armadillidium</taxon>
    </lineage>
</organism>
<feature type="transmembrane region" description="Helical" evidence="5">
    <location>
        <begin position="37"/>
        <end position="55"/>
    </location>
</feature>
<dbReference type="PROSITE" id="PS50850">
    <property type="entry name" value="MFS"/>
    <property type="match status" value="1"/>
</dbReference>
<evidence type="ECO:0000313" key="8">
    <source>
        <dbReference type="Proteomes" id="UP000326759"/>
    </source>
</evidence>
<accession>A0A5N5SIY9</accession>
<comment type="caution">
    <text evidence="7">The sequence shown here is derived from an EMBL/GenBank/DDBJ whole genome shotgun (WGS) entry which is preliminary data.</text>
</comment>
<dbReference type="SUPFAM" id="SSF103473">
    <property type="entry name" value="MFS general substrate transporter"/>
    <property type="match status" value="1"/>
</dbReference>
<protein>
    <submittedName>
        <fullName evidence="7">Facilitated trehalose transporter Tret1</fullName>
    </submittedName>
</protein>
<evidence type="ECO:0000256" key="5">
    <source>
        <dbReference type="SAM" id="Phobius"/>
    </source>
</evidence>
<feature type="transmembrane region" description="Helical" evidence="5">
    <location>
        <begin position="6"/>
        <end position="25"/>
    </location>
</feature>
<dbReference type="EMBL" id="SEYY01025099">
    <property type="protein sequence ID" value="KAB7493670.1"/>
    <property type="molecule type" value="Genomic_DNA"/>
</dbReference>
<feature type="transmembrane region" description="Helical" evidence="5">
    <location>
        <begin position="61"/>
        <end position="80"/>
    </location>
</feature>
<keyword evidence="2 5" id="KW-0812">Transmembrane</keyword>
<evidence type="ECO:0000313" key="7">
    <source>
        <dbReference type="EMBL" id="KAB7493670.1"/>
    </source>
</evidence>
<dbReference type="PANTHER" id="PTHR48021">
    <property type="match status" value="1"/>
</dbReference>
<gene>
    <name evidence="7" type="ORF">Anas_12110</name>
</gene>
<evidence type="ECO:0000256" key="3">
    <source>
        <dbReference type="ARBA" id="ARBA00022989"/>
    </source>
</evidence>
<keyword evidence="8" id="KW-1185">Reference proteome</keyword>
<evidence type="ECO:0000256" key="4">
    <source>
        <dbReference type="ARBA" id="ARBA00023136"/>
    </source>
</evidence>
<dbReference type="PANTHER" id="PTHR48021:SF1">
    <property type="entry name" value="GH07001P-RELATED"/>
    <property type="match status" value="1"/>
</dbReference>